<dbReference type="CDD" id="cd00112">
    <property type="entry name" value="LDLa"/>
    <property type="match status" value="1"/>
</dbReference>
<evidence type="ECO:0000256" key="1">
    <source>
        <dbReference type="ARBA" id="ARBA00004479"/>
    </source>
</evidence>
<feature type="domain" description="MANSC" evidence="13">
    <location>
        <begin position="35"/>
        <end position="112"/>
    </location>
</feature>
<dbReference type="PROSITE" id="PS50986">
    <property type="entry name" value="MANSC"/>
    <property type="match status" value="1"/>
</dbReference>
<evidence type="ECO:0000256" key="8">
    <source>
        <dbReference type="PROSITE-ProRule" id="PRU00124"/>
    </source>
</evidence>
<dbReference type="EMBL" id="GECU01019278">
    <property type="protein sequence ID" value="JAS88428.1"/>
    <property type="molecule type" value="Transcribed_RNA"/>
</dbReference>
<evidence type="ECO:0000259" key="13">
    <source>
        <dbReference type="PROSITE" id="PS50986"/>
    </source>
</evidence>
<dbReference type="GO" id="GO:0016020">
    <property type="term" value="C:membrane"/>
    <property type="evidence" value="ECO:0007669"/>
    <property type="project" value="UniProtKB-SubCell"/>
</dbReference>
<evidence type="ECO:0000256" key="4">
    <source>
        <dbReference type="ARBA" id="ARBA00022989"/>
    </source>
</evidence>
<sequence>MDLCRLILCQLTLAWAVLAQGDRLDLPVCLDSFDIHQDKIIRTQDSRAMGAKYINERDVSSREECLRLCCETQDCDVFVFEEKTPGSCYLFQCGTPEDFKCKFTKHHNYTSAVLVVNRHLTELESQIKHTQHEHELAKLRKPESEPVSVTMVFPSSTVAPGSKEIAPVAPTSYQLPPSRRCSRYQFECHGSGECIAIYNACDGIPQCADGSDEAPELGCPAQASTTVPAAKMNVPVEVPNSLQQTNHQTYHQIAAPSLPEDSPPAMPVLSKQFKNNQWTPQMFESQHMNNPVNYMQPGSQQQQLTRNQQLDLQQPPQQQQQAAEFPQSPPQLVNQAKQFGREGEGLLYRPPSELLQWPPPYQQDYRAPSSGGGSQIFSHKGSGLVAQTDRYRHVHGNKVVGEGGITGQFEPMQDYSRYNNYYEGSLYHKPPQTPNNWQPLHKPPHDMSSIPGVEEVMNNLPPNAPPGQDYYYEESFRTRLQPQMIPQRLAPQNNLPIAQDTNKVKKPVHKGEAEVDNQELMAEVDNKAANSNTSVKKAGAHHSPAVNATDKPKESHHHSEHHHNSHRKVETLSAELSLTENSFDSDMDGQNVNPRGAILSLTMGLCVTGIMLVLVGCRMRMVRRRMRRGSKSPYAHDADFLVNGMYL</sequence>
<evidence type="ECO:0000256" key="11">
    <source>
        <dbReference type="SAM" id="SignalP"/>
    </source>
</evidence>
<name>A0A1B6IND1_9HEMI</name>
<feature type="domain" description="Apple" evidence="12">
    <location>
        <begin position="29"/>
        <end position="114"/>
    </location>
</feature>
<keyword evidence="2 10" id="KW-0812">Transmembrane</keyword>
<dbReference type="InterPro" id="IPR011106">
    <property type="entry name" value="MANSC_N"/>
</dbReference>
<dbReference type="SMART" id="SM00765">
    <property type="entry name" value="MANEC"/>
    <property type="match status" value="1"/>
</dbReference>
<keyword evidence="3 11" id="KW-0732">Signal</keyword>
<proteinExistence type="predicted"/>
<organism evidence="14">
    <name type="scientific">Homalodisca liturata</name>
    <dbReference type="NCBI Taxonomy" id="320908"/>
    <lineage>
        <taxon>Eukaryota</taxon>
        <taxon>Metazoa</taxon>
        <taxon>Ecdysozoa</taxon>
        <taxon>Arthropoda</taxon>
        <taxon>Hexapoda</taxon>
        <taxon>Insecta</taxon>
        <taxon>Pterygota</taxon>
        <taxon>Neoptera</taxon>
        <taxon>Paraneoptera</taxon>
        <taxon>Hemiptera</taxon>
        <taxon>Auchenorrhyncha</taxon>
        <taxon>Membracoidea</taxon>
        <taxon>Cicadellidae</taxon>
        <taxon>Cicadellinae</taxon>
        <taxon>Proconiini</taxon>
        <taxon>Homalodisca</taxon>
    </lineage>
</organism>
<dbReference type="Pfam" id="PF00057">
    <property type="entry name" value="Ldl_recept_a"/>
    <property type="match status" value="1"/>
</dbReference>
<dbReference type="InterPro" id="IPR002172">
    <property type="entry name" value="LDrepeatLR_classA_rpt"/>
</dbReference>
<evidence type="ECO:0000256" key="2">
    <source>
        <dbReference type="ARBA" id="ARBA00022692"/>
    </source>
</evidence>
<feature type="signal peptide" evidence="11">
    <location>
        <begin position="1"/>
        <end position="19"/>
    </location>
</feature>
<dbReference type="SMART" id="SM00192">
    <property type="entry name" value="LDLa"/>
    <property type="match status" value="1"/>
</dbReference>
<evidence type="ECO:0000256" key="5">
    <source>
        <dbReference type="ARBA" id="ARBA00023136"/>
    </source>
</evidence>
<comment type="subcellular location">
    <subcellularLocation>
        <location evidence="1">Membrane</location>
        <topology evidence="1">Single-pass type I membrane protein</topology>
    </subcellularLocation>
</comment>
<dbReference type="InterPro" id="IPR036055">
    <property type="entry name" value="LDL_receptor-like_sf"/>
</dbReference>
<dbReference type="AlphaFoldDB" id="A0A1B6IND1"/>
<dbReference type="Gene3D" id="4.10.400.10">
    <property type="entry name" value="Low-density Lipoprotein Receptor"/>
    <property type="match status" value="1"/>
</dbReference>
<feature type="chain" id="PRO_5008585184" description="MANSC domain-containing protein" evidence="11">
    <location>
        <begin position="20"/>
        <end position="647"/>
    </location>
</feature>
<feature type="region of interest" description="Disordered" evidence="9">
    <location>
        <begin position="350"/>
        <end position="379"/>
    </location>
</feature>
<evidence type="ECO:0000256" key="7">
    <source>
        <dbReference type="ARBA" id="ARBA00023180"/>
    </source>
</evidence>
<dbReference type="PANTHER" id="PTHR46876:SF1">
    <property type="entry name" value="LOW-DENSITY LIPOPROTEIN RECEPTOR-RELATED PROTEIN 11"/>
    <property type="match status" value="1"/>
</dbReference>
<feature type="compositionally biased region" description="Basic residues" evidence="9">
    <location>
        <begin position="554"/>
        <end position="566"/>
    </location>
</feature>
<comment type="caution">
    <text evidence="8">Lacks conserved residue(s) required for the propagation of feature annotation.</text>
</comment>
<feature type="region of interest" description="Disordered" evidence="9">
    <location>
        <begin position="288"/>
        <end position="329"/>
    </location>
</feature>
<feature type="compositionally biased region" description="Polar residues" evidence="9">
    <location>
        <begin position="288"/>
        <end position="299"/>
    </location>
</feature>
<dbReference type="PROSITE" id="PS50068">
    <property type="entry name" value="LDLRA_2"/>
    <property type="match status" value="1"/>
</dbReference>
<protein>
    <recommendedName>
        <fullName evidence="16">MANSC domain-containing protein</fullName>
    </recommendedName>
</protein>
<gene>
    <name evidence="14" type="ORF">g.24204</name>
    <name evidence="15" type="ORF">g.24206</name>
</gene>
<evidence type="ECO:0000259" key="12">
    <source>
        <dbReference type="PROSITE" id="PS50948"/>
    </source>
</evidence>
<dbReference type="PROSITE" id="PS01209">
    <property type="entry name" value="LDLRA_1"/>
    <property type="match status" value="1"/>
</dbReference>
<keyword evidence="7" id="KW-0325">Glycoprotein</keyword>
<dbReference type="InterPro" id="IPR003609">
    <property type="entry name" value="Pan_app"/>
</dbReference>
<dbReference type="Pfam" id="PF07502">
    <property type="entry name" value="MANEC"/>
    <property type="match status" value="1"/>
</dbReference>
<dbReference type="PANTHER" id="PTHR46876">
    <property type="entry name" value="LOW-DENSITY LIPOPROTEIN RECEPTOR-RELATED PROTEIN 11"/>
    <property type="match status" value="1"/>
</dbReference>
<dbReference type="InterPro" id="IPR013980">
    <property type="entry name" value="MANSC_dom"/>
</dbReference>
<evidence type="ECO:0000313" key="15">
    <source>
        <dbReference type="EMBL" id="JAS93407.1"/>
    </source>
</evidence>
<feature type="compositionally biased region" description="Low complexity" evidence="9">
    <location>
        <begin position="300"/>
        <end position="326"/>
    </location>
</feature>
<evidence type="ECO:0000256" key="3">
    <source>
        <dbReference type="ARBA" id="ARBA00022729"/>
    </source>
</evidence>
<evidence type="ECO:0000256" key="9">
    <source>
        <dbReference type="SAM" id="MobiDB-lite"/>
    </source>
</evidence>
<evidence type="ECO:0000256" key="10">
    <source>
        <dbReference type="SAM" id="Phobius"/>
    </source>
</evidence>
<keyword evidence="6" id="KW-1015">Disulfide bond</keyword>
<keyword evidence="4 10" id="KW-1133">Transmembrane helix</keyword>
<feature type="region of interest" description="Disordered" evidence="9">
    <location>
        <begin position="532"/>
        <end position="570"/>
    </location>
</feature>
<evidence type="ECO:0000256" key="6">
    <source>
        <dbReference type="ARBA" id="ARBA00023157"/>
    </source>
</evidence>
<evidence type="ECO:0008006" key="16">
    <source>
        <dbReference type="Google" id="ProtNLM"/>
    </source>
</evidence>
<dbReference type="EMBL" id="GECU01014299">
    <property type="protein sequence ID" value="JAS93407.1"/>
    <property type="molecule type" value="Transcribed_RNA"/>
</dbReference>
<dbReference type="InterPro" id="IPR023415">
    <property type="entry name" value="LDLR_class-A_CS"/>
</dbReference>
<reference evidence="14" key="1">
    <citation type="submission" date="2015-11" db="EMBL/GenBank/DDBJ databases">
        <title>De novo transcriptome assembly of four potential Pierce s Disease insect vectors from Arizona vineyards.</title>
        <authorList>
            <person name="Tassone E.E."/>
        </authorList>
    </citation>
    <scope>NUCLEOTIDE SEQUENCE</scope>
</reference>
<feature type="transmembrane region" description="Helical" evidence="10">
    <location>
        <begin position="597"/>
        <end position="617"/>
    </location>
</feature>
<evidence type="ECO:0000313" key="14">
    <source>
        <dbReference type="EMBL" id="JAS88428.1"/>
    </source>
</evidence>
<dbReference type="PROSITE" id="PS50948">
    <property type="entry name" value="PAN"/>
    <property type="match status" value="1"/>
</dbReference>
<accession>A0A1B6IND1</accession>
<dbReference type="SUPFAM" id="SSF57424">
    <property type="entry name" value="LDL receptor-like module"/>
    <property type="match status" value="1"/>
</dbReference>
<keyword evidence="5 10" id="KW-0472">Membrane</keyword>